<feature type="chain" id="PRO_5030561204" description="Carboxypeptidase regulatory-like domain-containing protein" evidence="2">
    <location>
        <begin position="23"/>
        <end position="166"/>
    </location>
</feature>
<dbReference type="Proteomes" id="UP000528460">
    <property type="component" value="Unassembled WGS sequence"/>
</dbReference>
<dbReference type="EMBL" id="JABFJW010000068">
    <property type="protein sequence ID" value="NOK09611.1"/>
    <property type="molecule type" value="Genomic_DNA"/>
</dbReference>
<feature type="compositionally biased region" description="Low complexity" evidence="1">
    <location>
        <begin position="128"/>
        <end position="166"/>
    </location>
</feature>
<reference evidence="3 4" key="1">
    <citation type="submission" date="2020-05" db="EMBL/GenBank/DDBJ databases">
        <authorList>
            <person name="Whitworth D."/>
        </authorList>
    </citation>
    <scope>NUCLEOTIDE SEQUENCE [LARGE SCALE GENOMIC DNA]</scope>
    <source>
        <strain evidence="3 4">CA046A</strain>
    </source>
</reference>
<protein>
    <recommendedName>
        <fullName evidence="5">Carboxypeptidase regulatory-like domain-containing protein</fullName>
    </recommendedName>
</protein>
<evidence type="ECO:0008006" key="5">
    <source>
        <dbReference type="Google" id="ProtNLM"/>
    </source>
</evidence>
<organism evidence="3 4">
    <name type="scientific">Corallococcus exercitus</name>
    <dbReference type="NCBI Taxonomy" id="2316736"/>
    <lineage>
        <taxon>Bacteria</taxon>
        <taxon>Pseudomonadati</taxon>
        <taxon>Myxococcota</taxon>
        <taxon>Myxococcia</taxon>
        <taxon>Myxococcales</taxon>
        <taxon>Cystobacterineae</taxon>
        <taxon>Myxococcaceae</taxon>
        <taxon>Corallococcus</taxon>
    </lineage>
</organism>
<gene>
    <name evidence="3" type="ORF">HNS30_11295</name>
</gene>
<evidence type="ECO:0000313" key="3">
    <source>
        <dbReference type="EMBL" id="NOK09611.1"/>
    </source>
</evidence>
<feature type="signal peptide" evidence="2">
    <location>
        <begin position="1"/>
        <end position="22"/>
    </location>
</feature>
<evidence type="ECO:0000256" key="1">
    <source>
        <dbReference type="SAM" id="MobiDB-lite"/>
    </source>
</evidence>
<keyword evidence="2" id="KW-0732">Signal</keyword>
<proteinExistence type="predicted"/>
<dbReference type="AlphaFoldDB" id="A0A7Y4NDN5"/>
<dbReference type="PROSITE" id="PS51257">
    <property type="entry name" value="PROKAR_LIPOPROTEIN"/>
    <property type="match status" value="1"/>
</dbReference>
<sequence length="166" mass="17232">MSLRRNLLTVALLSTTLLSACALRPRYNDIVQANGTTALQENQLVVLRVLDAATGKPVKGAKVLGGEYRNHLNATSDENGEVSLQLDPGLVKENPLVEVVLPKGVRRYKLQVVPSGQAPAPEGEPINAPAAAPSATPEPSTTPATPATPATPSEAAVPASPDTTTK</sequence>
<evidence type="ECO:0000256" key="2">
    <source>
        <dbReference type="SAM" id="SignalP"/>
    </source>
</evidence>
<comment type="caution">
    <text evidence="3">The sequence shown here is derived from an EMBL/GenBank/DDBJ whole genome shotgun (WGS) entry which is preliminary data.</text>
</comment>
<evidence type="ECO:0000313" key="4">
    <source>
        <dbReference type="Proteomes" id="UP000528460"/>
    </source>
</evidence>
<name>A0A7Y4NDN5_9BACT</name>
<feature type="region of interest" description="Disordered" evidence="1">
    <location>
        <begin position="115"/>
        <end position="166"/>
    </location>
</feature>
<accession>A0A7Y4NDN5</accession>
<dbReference type="RefSeq" id="WP_171413790.1">
    <property type="nucleotide sequence ID" value="NZ_JABFJW010000068.1"/>
</dbReference>